<dbReference type="PANTHER" id="PTHR30399:SF1">
    <property type="entry name" value="UTP PYROPHOSPHATASE"/>
    <property type="match status" value="1"/>
</dbReference>
<evidence type="ECO:0000313" key="1">
    <source>
        <dbReference type="EMBL" id="MVM92783.1"/>
    </source>
</evidence>
<dbReference type="InterPro" id="IPR053136">
    <property type="entry name" value="UTP_pyrophosphatase-like"/>
</dbReference>
<organism evidence="1 2">
    <name type="scientific">Acinetobacter baumannii</name>
    <dbReference type="NCBI Taxonomy" id="470"/>
    <lineage>
        <taxon>Bacteria</taxon>
        <taxon>Pseudomonadati</taxon>
        <taxon>Pseudomonadota</taxon>
        <taxon>Gammaproteobacteria</taxon>
        <taxon>Moraxellales</taxon>
        <taxon>Moraxellaceae</taxon>
        <taxon>Acinetobacter</taxon>
        <taxon>Acinetobacter calcoaceticus/baumannii complex</taxon>
    </lineage>
</organism>
<protein>
    <submittedName>
        <fullName evidence="1">DUF45 domain-containing protein</fullName>
    </submittedName>
</protein>
<dbReference type="RefSeq" id="WP_004743507.1">
    <property type="nucleotide sequence ID" value="NZ_AP031579.1"/>
</dbReference>
<reference evidence="1 2" key="1">
    <citation type="submission" date="2019-11" db="EMBL/GenBank/DDBJ databases">
        <title>Multidrug-resistant Acinetobacter baumannii moving toward extensively drug-resistant over fifteen years in South of Brazil.</title>
        <authorList>
            <person name="Fedrigo N.H."/>
            <person name="Cerdeira L."/>
            <person name="Fuga B."/>
            <person name="Marini P.V.B."/>
            <person name="Shinohara D.R."/>
            <person name="Carrara-Marroni F.E."/>
            <person name="Lincopan N."/>
            <person name="Tognim M.C.B."/>
        </authorList>
    </citation>
    <scope>NUCLEOTIDE SEQUENCE [LARGE SCALE GENOMIC DNA]</scope>
    <source>
        <strain evidence="1 2">Ac576</strain>
    </source>
</reference>
<evidence type="ECO:0000313" key="2">
    <source>
        <dbReference type="Proteomes" id="UP000439424"/>
    </source>
</evidence>
<proteinExistence type="predicted"/>
<dbReference type="Pfam" id="PF01863">
    <property type="entry name" value="YgjP-like"/>
    <property type="match status" value="1"/>
</dbReference>
<sequence length="231" mass="27451">MIIRIGDITIDLTLKDIENIHLSVYPPEGAVKMTAPSYVSEESLKLYAISKLSWIKKEQKKFKEQSRESKRLYVERESIYIWGQRYLLSVARAERPSIKYDSFNMVFLCPEDYTLEQRQKYVNRWYRKELRKFAEPLILQWAEKLQVQPNKLLVSTMKTKWGSCNPKDKNIRLNTELAKKPKASVEYIIVHELIHLLEANHGDRFISLLDEHMPDWQHRKQMLGEMPLHFG</sequence>
<comment type="caution">
    <text evidence="1">The sequence shown here is derived from an EMBL/GenBank/DDBJ whole genome shotgun (WGS) entry which is preliminary data.</text>
</comment>
<dbReference type="AlphaFoldDB" id="A0A6I4IJV2"/>
<dbReference type="Proteomes" id="UP000439424">
    <property type="component" value="Unassembled WGS sequence"/>
</dbReference>
<name>A0A6I4IJV2_ACIBA</name>
<dbReference type="EMBL" id="WPIP01000124">
    <property type="protein sequence ID" value="MVM92783.1"/>
    <property type="molecule type" value="Genomic_DNA"/>
</dbReference>
<dbReference type="PANTHER" id="PTHR30399">
    <property type="entry name" value="UNCHARACTERIZED PROTEIN YGJP"/>
    <property type="match status" value="1"/>
</dbReference>
<gene>
    <name evidence="1" type="ORF">GNY86_14730</name>
</gene>
<dbReference type="CDD" id="cd07344">
    <property type="entry name" value="M48_yhfN_like"/>
    <property type="match status" value="1"/>
</dbReference>
<dbReference type="Gene3D" id="3.30.2010.10">
    <property type="entry name" value="Metalloproteases ('zincins'), catalytic domain"/>
    <property type="match status" value="1"/>
</dbReference>
<dbReference type="InterPro" id="IPR002725">
    <property type="entry name" value="YgjP-like_metallopeptidase"/>
</dbReference>
<accession>A0A6I4IJV2</accession>